<organism evidence="1 2">
    <name type="scientific">Petrolisthes cinctipes</name>
    <name type="common">Flat porcelain crab</name>
    <dbReference type="NCBI Taxonomy" id="88211"/>
    <lineage>
        <taxon>Eukaryota</taxon>
        <taxon>Metazoa</taxon>
        <taxon>Ecdysozoa</taxon>
        <taxon>Arthropoda</taxon>
        <taxon>Crustacea</taxon>
        <taxon>Multicrustacea</taxon>
        <taxon>Malacostraca</taxon>
        <taxon>Eumalacostraca</taxon>
        <taxon>Eucarida</taxon>
        <taxon>Decapoda</taxon>
        <taxon>Pleocyemata</taxon>
        <taxon>Anomura</taxon>
        <taxon>Galatheoidea</taxon>
        <taxon>Porcellanidae</taxon>
        <taxon>Petrolisthes</taxon>
    </lineage>
</organism>
<dbReference type="AlphaFoldDB" id="A0AAE1G5J1"/>
<proteinExistence type="predicted"/>
<keyword evidence="2" id="KW-1185">Reference proteome</keyword>
<protein>
    <submittedName>
        <fullName evidence="1">Uncharacterized protein</fullName>
    </submittedName>
</protein>
<dbReference type="Proteomes" id="UP001286313">
    <property type="component" value="Unassembled WGS sequence"/>
</dbReference>
<name>A0AAE1G5J1_PETCI</name>
<reference evidence="1" key="1">
    <citation type="submission" date="2023-10" db="EMBL/GenBank/DDBJ databases">
        <title>Genome assemblies of two species of porcelain crab, Petrolisthes cinctipes and Petrolisthes manimaculis (Anomura: Porcellanidae).</title>
        <authorList>
            <person name="Angst P."/>
        </authorList>
    </citation>
    <scope>NUCLEOTIDE SEQUENCE</scope>
    <source>
        <strain evidence="1">PB745_01</strain>
        <tissue evidence="1">Gill</tissue>
    </source>
</reference>
<dbReference type="EMBL" id="JAWQEG010000664">
    <property type="protein sequence ID" value="KAK3886888.1"/>
    <property type="molecule type" value="Genomic_DNA"/>
</dbReference>
<sequence>MASSCLWVTGCRVSDWLGVVSVTGWVSCQWLGVVSLAGCRVSGWVSCQWLGVVSGAGCRVSGWVSCQGLAGRSWVAGSFPTHCTMGNIQERSWYRYDGSIEKQ</sequence>
<accession>A0AAE1G5J1</accession>
<evidence type="ECO:0000313" key="2">
    <source>
        <dbReference type="Proteomes" id="UP001286313"/>
    </source>
</evidence>
<evidence type="ECO:0000313" key="1">
    <source>
        <dbReference type="EMBL" id="KAK3886888.1"/>
    </source>
</evidence>
<comment type="caution">
    <text evidence="1">The sequence shown here is derived from an EMBL/GenBank/DDBJ whole genome shotgun (WGS) entry which is preliminary data.</text>
</comment>
<gene>
    <name evidence="1" type="ORF">Pcinc_009000</name>
</gene>